<evidence type="ECO:0000256" key="17">
    <source>
        <dbReference type="SAM" id="MobiDB-lite"/>
    </source>
</evidence>
<reference evidence="20 21" key="1">
    <citation type="journal article" date="2015" name="Proc. Natl. Acad. Sci. U.S.A.">
        <title>The resurrection genome of Boea hygrometrica: A blueprint for survival of dehydration.</title>
        <authorList>
            <person name="Xiao L."/>
            <person name="Yang G."/>
            <person name="Zhang L."/>
            <person name="Yang X."/>
            <person name="Zhao S."/>
            <person name="Ji Z."/>
            <person name="Zhou Q."/>
            <person name="Hu M."/>
            <person name="Wang Y."/>
            <person name="Chen M."/>
            <person name="Xu Y."/>
            <person name="Jin H."/>
            <person name="Xiao X."/>
            <person name="Hu G."/>
            <person name="Bao F."/>
            <person name="Hu Y."/>
            <person name="Wan P."/>
            <person name="Li L."/>
            <person name="Deng X."/>
            <person name="Kuang T."/>
            <person name="Xiang C."/>
            <person name="Zhu J.K."/>
            <person name="Oliver M.J."/>
            <person name="He Y."/>
        </authorList>
    </citation>
    <scope>NUCLEOTIDE SEQUENCE [LARGE SCALE GENOMIC DNA]</scope>
    <source>
        <strain evidence="21">cv. XS01</strain>
    </source>
</reference>
<dbReference type="InterPro" id="IPR036770">
    <property type="entry name" value="Ankyrin_rpt-contain_sf"/>
</dbReference>
<evidence type="ECO:0000313" key="20">
    <source>
        <dbReference type="EMBL" id="KZV30119.1"/>
    </source>
</evidence>
<keyword evidence="3 16" id="KW-0813">Transport</keyword>
<evidence type="ECO:0000259" key="18">
    <source>
        <dbReference type="PROSITE" id="PS50042"/>
    </source>
</evidence>
<evidence type="ECO:0000256" key="6">
    <source>
        <dbReference type="ARBA" id="ARBA00022737"/>
    </source>
</evidence>
<dbReference type="GO" id="GO:0034702">
    <property type="term" value="C:monoatomic ion channel complex"/>
    <property type="evidence" value="ECO:0007669"/>
    <property type="project" value="UniProtKB-KW"/>
</dbReference>
<accession>A0A2Z7BDG8</accession>
<organism evidence="20 21">
    <name type="scientific">Dorcoceras hygrometricum</name>
    <dbReference type="NCBI Taxonomy" id="472368"/>
    <lineage>
        <taxon>Eukaryota</taxon>
        <taxon>Viridiplantae</taxon>
        <taxon>Streptophyta</taxon>
        <taxon>Embryophyta</taxon>
        <taxon>Tracheophyta</taxon>
        <taxon>Spermatophyta</taxon>
        <taxon>Magnoliopsida</taxon>
        <taxon>eudicotyledons</taxon>
        <taxon>Gunneridae</taxon>
        <taxon>Pentapetalae</taxon>
        <taxon>asterids</taxon>
        <taxon>lamiids</taxon>
        <taxon>Lamiales</taxon>
        <taxon>Gesneriaceae</taxon>
        <taxon>Didymocarpoideae</taxon>
        <taxon>Trichosporeae</taxon>
        <taxon>Loxocarpinae</taxon>
        <taxon>Dorcoceras</taxon>
    </lineage>
</organism>
<dbReference type="Pfam" id="PF11834">
    <property type="entry name" value="KHA"/>
    <property type="match status" value="1"/>
</dbReference>
<comment type="function">
    <text evidence="16">Potassium channel.</text>
</comment>
<evidence type="ECO:0000256" key="10">
    <source>
        <dbReference type="ARBA" id="ARBA00022989"/>
    </source>
</evidence>
<dbReference type="InterPro" id="IPR021789">
    <property type="entry name" value="KHA_dom"/>
</dbReference>
<dbReference type="PROSITE" id="PS50088">
    <property type="entry name" value="ANK_REPEAT"/>
    <property type="match status" value="3"/>
</dbReference>
<comment type="subcellular location">
    <subcellularLocation>
        <location evidence="1 16">Membrane</location>
        <topology evidence="1 16">Multi-pass membrane protein</topology>
    </subcellularLocation>
</comment>
<keyword evidence="5 16" id="KW-0812">Transmembrane</keyword>
<feature type="repeat" description="ANK" evidence="15">
    <location>
        <begin position="697"/>
        <end position="729"/>
    </location>
</feature>
<dbReference type="EMBL" id="KV008727">
    <property type="protein sequence ID" value="KZV30119.1"/>
    <property type="molecule type" value="Genomic_DNA"/>
</dbReference>
<comment type="caution">
    <text evidence="16">Lacks conserved residue(s) required for the propagation of feature annotation.</text>
</comment>
<dbReference type="PRINTS" id="PR01463">
    <property type="entry name" value="EAGCHANLFMLY"/>
</dbReference>
<evidence type="ECO:0000256" key="4">
    <source>
        <dbReference type="ARBA" id="ARBA00022538"/>
    </source>
</evidence>
<dbReference type="Gene3D" id="2.60.120.10">
    <property type="entry name" value="Jelly Rolls"/>
    <property type="match status" value="1"/>
</dbReference>
<keyword evidence="9 16" id="KW-0630">Potassium</keyword>
<dbReference type="SUPFAM" id="SSF48403">
    <property type="entry name" value="Ankyrin repeat"/>
    <property type="match status" value="1"/>
</dbReference>
<keyword evidence="10 16" id="KW-1133">Transmembrane helix</keyword>
<feature type="repeat" description="ANK" evidence="15">
    <location>
        <begin position="633"/>
        <end position="665"/>
    </location>
</feature>
<keyword evidence="12 16" id="KW-0406">Ion transport</keyword>
<dbReference type="SUPFAM" id="SSF51206">
    <property type="entry name" value="cAMP-binding domain-like"/>
    <property type="match status" value="1"/>
</dbReference>
<evidence type="ECO:0000256" key="14">
    <source>
        <dbReference type="ARBA" id="ARBA00023303"/>
    </source>
</evidence>
<comment type="subunit">
    <text evidence="16">The potassium channel is composed of a homo- or heterotetrameric complex of pore-forming subunits.</text>
</comment>
<keyword evidence="4 16" id="KW-0633">Potassium transport</keyword>
<keyword evidence="13 16" id="KW-0472">Membrane</keyword>
<dbReference type="PANTHER" id="PTHR45743">
    <property type="entry name" value="POTASSIUM CHANNEL AKT1"/>
    <property type="match status" value="1"/>
</dbReference>
<evidence type="ECO:0000256" key="1">
    <source>
        <dbReference type="ARBA" id="ARBA00004141"/>
    </source>
</evidence>
<feature type="transmembrane region" description="Helical" evidence="16">
    <location>
        <begin position="123"/>
        <end position="141"/>
    </location>
</feature>
<comment type="similarity">
    <text evidence="2 16">Belongs to the potassium channel family. Plant (TC 1.A.1.4) subfamily.</text>
</comment>
<dbReference type="PROSITE" id="PS51490">
    <property type="entry name" value="KHA"/>
    <property type="match status" value="1"/>
</dbReference>
<dbReference type="Pfam" id="PF00027">
    <property type="entry name" value="cNMP_binding"/>
    <property type="match status" value="1"/>
</dbReference>
<comment type="domain">
    <text evidence="16">The segment S4 is probably the voltage-sensor and is characterized by a series of positively charged amino acids. The pore-forming region H5 is enclosed by the transmembrane segments S5 and S6 in the Shaker-type (1P/6TM) and contains the GYGD signature motif which seems to be involved in potassium selectivity.</text>
</comment>
<dbReference type="InterPro" id="IPR014710">
    <property type="entry name" value="RmlC-like_jellyroll"/>
</dbReference>
<evidence type="ECO:0000256" key="11">
    <source>
        <dbReference type="ARBA" id="ARBA00023043"/>
    </source>
</evidence>
<evidence type="ECO:0000256" key="5">
    <source>
        <dbReference type="ARBA" id="ARBA00022692"/>
    </source>
</evidence>
<protein>
    <recommendedName>
        <fullName evidence="16">Potassium channel</fullName>
    </recommendedName>
</protein>
<feature type="domain" description="KHA" evidence="19">
    <location>
        <begin position="776"/>
        <end position="855"/>
    </location>
</feature>
<dbReference type="Gene3D" id="1.10.287.630">
    <property type="entry name" value="Helix hairpin bin"/>
    <property type="match status" value="1"/>
</dbReference>
<gene>
    <name evidence="20" type="ORF">F511_19662</name>
</gene>
<dbReference type="SMART" id="SM00248">
    <property type="entry name" value="ANK"/>
    <property type="match status" value="6"/>
</dbReference>
<evidence type="ECO:0000256" key="3">
    <source>
        <dbReference type="ARBA" id="ARBA00022448"/>
    </source>
</evidence>
<dbReference type="Proteomes" id="UP000250235">
    <property type="component" value="Unassembled WGS sequence"/>
</dbReference>
<keyword evidence="21" id="KW-1185">Reference proteome</keyword>
<dbReference type="PROSITE" id="PS50042">
    <property type="entry name" value="CNMP_BINDING_3"/>
    <property type="match status" value="1"/>
</dbReference>
<keyword evidence="7 16" id="KW-0631">Potassium channel</keyword>
<keyword evidence="6" id="KW-0677">Repeat</keyword>
<keyword evidence="14 16" id="KW-0407">Ion channel</keyword>
<dbReference type="GO" id="GO:0005249">
    <property type="term" value="F:voltage-gated potassium channel activity"/>
    <property type="evidence" value="ECO:0007669"/>
    <property type="project" value="UniProtKB-UniRule"/>
</dbReference>
<dbReference type="SUPFAM" id="SSF81324">
    <property type="entry name" value="Voltage-gated potassium channels"/>
    <property type="match status" value="1"/>
</dbReference>
<dbReference type="InterPro" id="IPR018490">
    <property type="entry name" value="cNMP-bd_dom_sf"/>
</dbReference>
<evidence type="ECO:0000256" key="12">
    <source>
        <dbReference type="ARBA" id="ARBA00023065"/>
    </source>
</evidence>
<feature type="region of interest" description="Disordered" evidence="17">
    <location>
        <begin position="1"/>
        <end position="27"/>
    </location>
</feature>
<evidence type="ECO:0000313" key="21">
    <source>
        <dbReference type="Proteomes" id="UP000250235"/>
    </source>
</evidence>
<dbReference type="InterPro" id="IPR002110">
    <property type="entry name" value="Ankyrin_rpt"/>
</dbReference>
<evidence type="ECO:0000256" key="8">
    <source>
        <dbReference type="ARBA" id="ARBA00022882"/>
    </source>
</evidence>
<evidence type="ECO:0000256" key="15">
    <source>
        <dbReference type="PROSITE-ProRule" id="PRU00023"/>
    </source>
</evidence>
<keyword evidence="11 15" id="KW-0040">ANK repeat</keyword>
<dbReference type="Pfam" id="PF00520">
    <property type="entry name" value="Ion_trans"/>
    <property type="match status" value="1"/>
</dbReference>
<dbReference type="Pfam" id="PF12796">
    <property type="entry name" value="Ank_2"/>
    <property type="match status" value="2"/>
</dbReference>
<dbReference type="SMART" id="SM00100">
    <property type="entry name" value="cNMP"/>
    <property type="match status" value="1"/>
</dbReference>
<dbReference type="AlphaFoldDB" id="A0A2Z7BDG8"/>
<dbReference type="PROSITE" id="PS50297">
    <property type="entry name" value="ANK_REP_REGION"/>
    <property type="match status" value="2"/>
</dbReference>
<feature type="domain" description="Cyclic nucleotide-binding" evidence="18">
    <location>
        <begin position="423"/>
        <end position="543"/>
    </location>
</feature>
<dbReference type="Gene3D" id="1.10.287.70">
    <property type="match status" value="1"/>
</dbReference>
<dbReference type="CDD" id="cd00038">
    <property type="entry name" value="CAP_ED"/>
    <property type="match status" value="1"/>
</dbReference>
<feature type="repeat" description="ANK" evidence="15">
    <location>
        <begin position="600"/>
        <end position="632"/>
    </location>
</feature>
<dbReference type="InterPro" id="IPR045319">
    <property type="entry name" value="KAT/AKT"/>
</dbReference>
<name>A0A2Z7BDG8_9LAMI</name>
<feature type="transmembrane region" description="Helical" evidence="16">
    <location>
        <begin position="291"/>
        <end position="311"/>
    </location>
</feature>
<evidence type="ECO:0000256" key="13">
    <source>
        <dbReference type="ARBA" id="ARBA00023136"/>
    </source>
</evidence>
<comment type="domain">
    <text evidence="16">The KHA domain (rich in hydrophobic and acidic residues) present in the C-terminal part is likely to be important for tetramerization.</text>
</comment>
<evidence type="ECO:0000256" key="7">
    <source>
        <dbReference type="ARBA" id="ARBA00022826"/>
    </source>
</evidence>
<sequence length="855" mass="97646">MSFKRKLSKTDGNIGGEGGRDGPIDGGDEEYVVEELRDRIRSSRHSRFTLMENALSAQPEFSSHSVIDDIKDISHGFFIQPDNRWYKAWEKFILIWAIYSSFFTPMEFGFFRGLPKNLFVLDIAGQLAFLVDIILQFFVTYRDNESYKLVQNHTSIAIRYVKSHFIFDLLGCMPWDIIYKVGYSLISLMHNLLQSEAVGRKEEVRYLLWIRLTRVRKVTDFFQGMEKDIRINYLFTRIVKLITVELYCTHTAACIFYYLATTLPEEKEGYTWIGSLKMGDYSYSHFREIDFWNRYTTSLYFAIVTMATVGYGDIHAVNFREMIFVMIYVSFDMVLTAYLIGNMTALIVKGSKTERYRDKTTDIMKYMNRNKLGRDIRNQIKRHLRLQYESSYTDDAVLQDIPISIRAKISQTLYKSYVESVPLFKDCSTEFINQLVTKVHEEFFLPGELILEQGNVVDQLYFVTDGLLEEIGIGADGLEETVSRLKPNSLFGEISILCNIPQPYTVRVCELCRLLRVDKQSFLGVLEIYFHDGRKILTNLLELKETNLRVKQLESDITFHIGEHEAELALRVNSTAYFGNLNQLKGLIRAGADPNMRDFDGRSPLHLAAARGFEDITNFLLQEGVDINAADNSGSTPILEAIKNGHDRVASLLSREGAVLKIDNAGSFLCSVVARGDSDLLRRVLSYGIDPNTKDYDNRTPLHIATSQGYYMMAKLLLDAGASVFCKDRWGNTAVDEARISGNKNMIRLVEDAKATQSSRFPDLSEELPDRAHQKKCTVFPSHPWNLKEGRKHGLVMWVPKSIEQLIEVASKTLELPVSSCYCILSEDGGKLLDVDLISDGQLLFMISEKTNATS</sequence>
<keyword evidence="8 16" id="KW-0851">Voltage-gated channel</keyword>
<dbReference type="InterPro" id="IPR005821">
    <property type="entry name" value="Ion_trans_dom"/>
</dbReference>
<evidence type="ECO:0000256" key="16">
    <source>
        <dbReference type="RuleBase" id="RU369015"/>
    </source>
</evidence>
<feature type="transmembrane region" description="Helical" evidence="16">
    <location>
        <begin position="92"/>
        <end position="111"/>
    </location>
</feature>
<dbReference type="OrthoDB" id="426293at2759"/>
<dbReference type="FunFam" id="2.60.120.10:FF:000074">
    <property type="entry name" value="Potassium channel KAT2"/>
    <property type="match status" value="1"/>
</dbReference>
<evidence type="ECO:0000256" key="9">
    <source>
        <dbReference type="ARBA" id="ARBA00022958"/>
    </source>
</evidence>
<evidence type="ECO:0000259" key="19">
    <source>
        <dbReference type="PROSITE" id="PS51490"/>
    </source>
</evidence>
<dbReference type="InterPro" id="IPR003938">
    <property type="entry name" value="K_chnl_volt-dep_EAG/ELK/ERG"/>
</dbReference>
<dbReference type="Gene3D" id="1.25.40.20">
    <property type="entry name" value="Ankyrin repeat-containing domain"/>
    <property type="match status" value="2"/>
</dbReference>
<feature type="transmembrane region" description="Helical" evidence="16">
    <location>
        <begin position="323"/>
        <end position="348"/>
    </location>
</feature>
<dbReference type="InterPro" id="IPR000595">
    <property type="entry name" value="cNMP-bd_dom"/>
</dbReference>
<proteinExistence type="inferred from homology"/>
<dbReference type="FunFam" id="1.10.287.70:FF:000139">
    <property type="entry name" value="Potassium channel SKOR"/>
    <property type="match status" value="1"/>
</dbReference>
<evidence type="ECO:0000256" key="2">
    <source>
        <dbReference type="ARBA" id="ARBA00007929"/>
    </source>
</evidence>
<dbReference type="PANTHER" id="PTHR45743:SF3">
    <property type="entry name" value="POTASSIUM CHANNEL SKOR"/>
    <property type="match status" value="1"/>
</dbReference>